<dbReference type="InterPro" id="IPR006357">
    <property type="entry name" value="HAD-SF_hydro_IIA"/>
</dbReference>
<dbReference type="NCBIfam" id="TIGR01549">
    <property type="entry name" value="HAD-SF-IA-v1"/>
    <property type="match status" value="1"/>
</dbReference>
<dbReference type="PANTHER" id="PTHR19288">
    <property type="entry name" value="4-NITROPHENYLPHOSPHATASE-RELATED"/>
    <property type="match status" value="1"/>
</dbReference>
<dbReference type="InterPro" id="IPR023214">
    <property type="entry name" value="HAD_sf"/>
</dbReference>
<dbReference type="InterPro" id="IPR036412">
    <property type="entry name" value="HAD-like_sf"/>
</dbReference>
<dbReference type="Pfam" id="PF13242">
    <property type="entry name" value="Hydrolase_like"/>
    <property type="match status" value="1"/>
</dbReference>
<dbReference type="NCBIfam" id="TIGR01459">
    <property type="entry name" value="HAD-SF-IIA-hyp4"/>
    <property type="match status" value="1"/>
</dbReference>
<name>A0A2W2AIP5_9HYPH</name>
<dbReference type="Pfam" id="PF13344">
    <property type="entry name" value="Hydrolase_6"/>
    <property type="match status" value="1"/>
</dbReference>
<sequence length="254" mass="27453">MRISGLHEIASRFDGMLIDQFGVIHDGQTLYPGTTRVLSELHRLGIPVAVMTNSGKRAEANRQRLVKMGVPREHFVDAISSGEVAFSSLTARRAFLIGKDGEDYGFDGIQFVNDPREAEVILILGSNAPTTSLEDYRKLLTGLTLPAICCNPDKLMLTPQGLMPAPGAIASLYEEMGGSVTWIGKPYPQIYRDAARLIGNPQRILCIGDSAEHDVAGGRAAGFSTLLVLQGVSAGHDPATLSPQPDYVMDAFQW</sequence>
<dbReference type="GO" id="GO:0016791">
    <property type="term" value="F:phosphatase activity"/>
    <property type="evidence" value="ECO:0007669"/>
    <property type="project" value="TreeGrafter"/>
</dbReference>
<dbReference type="InterPro" id="IPR006439">
    <property type="entry name" value="HAD-SF_hydro_IA"/>
</dbReference>
<accession>A0A2W2AIP5</accession>
<dbReference type="EMBL" id="QKVK01000012">
    <property type="protein sequence ID" value="PZF75315.1"/>
    <property type="molecule type" value="Genomic_DNA"/>
</dbReference>
<organism evidence="1 2">
    <name type="scientific">Aestuariivirga litoralis</name>
    <dbReference type="NCBI Taxonomy" id="2650924"/>
    <lineage>
        <taxon>Bacteria</taxon>
        <taxon>Pseudomonadati</taxon>
        <taxon>Pseudomonadota</taxon>
        <taxon>Alphaproteobacteria</taxon>
        <taxon>Hyphomicrobiales</taxon>
        <taxon>Aestuariivirgaceae</taxon>
        <taxon>Aestuariivirga</taxon>
    </lineage>
</organism>
<dbReference type="AlphaFoldDB" id="A0A2W2AIP5"/>
<keyword evidence="2" id="KW-1185">Reference proteome</keyword>
<proteinExistence type="predicted"/>
<dbReference type="GO" id="GO:0005737">
    <property type="term" value="C:cytoplasm"/>
    <property type="evidence" value="ECO:0007669"/>
    <property type="project" value="TreeGrafter"/>
</dbReference>
<gene>
    <name evidence="1" type="ORF">DK847_19070</name>
</gene>
<dbReference type="Gene3D" id="3.40.50.1000">
    <property type="entry name" value="HAD superfamily/HAD-like"/>
    <property type="match status" value="2"/>
</dbReference>
<keyword evidence="1" id="KW-0378">Hydrolase</keyword>
<dbReference type="InterPro" id="IPR006356">
    <property type="entry name" value="HAD-SF_hydro_IIA_hyp3"/>
</dbReference>
<evidence type="ECO:0000313" key="1">
    <source>
        <dbReference type="EMBL" id="PZF75315.1"/>
    </source>
</evidence>
<dbReference type="PANTHER" id="PTHR19288:SF90">
    <property type="entry name" value="OS08G0542600 PROTEIN"/>
    <property type="match status" value="1"/>
</dbReference>
<reference evidence="2" key="1">
    <citation type="submission" date="2018-06" db="EMBL/GenBank/DDBJ databases">
        <title>Aestuariibacter litoralis strain KCTC 52945T.</title>
        <authorList>
            <person name="Li X."/>
            <person name="Salam N."/>
            <person name="Li J.-L."/>
            <person name="Chen Y.-M."/>
            <person name="Yang Z.-W."/>
            <person name="Zhang L.-Y."/>
            <person name="Han M.-X."/>
            <person name="Xiao M."/>
            <person name="Li W.-J."/>
        </authorList>
    </citation>
    <scope>NUCLEOTIDE SEQUENCE [LARGE SCALE GENOMIC DNA]</scope>
    <source>
        <strain evidence="2">KCTC 52945</strain>
    </source>
</reference>
<evidence type="ECO:0000313" key="2">
    <source>
        <dbReference type="Proteomes" id="UP000248795"/>
    </source>
</evidence>
<dbReference type="SUPFAM" id="SSF56784">
    <property type="entry name" value="HAD-like"/>
    <property type="match status" value="1"/>
</dbReference>
<dbReference type="Proteomes" id="UP000248795">
    <property type="component" value="Unassembled WGS sequence"/>
</dbReference>
<comment type="caution">
    <text evidence="1">The sequence shown here is derived from an EMBL/GenBank/DDBJ whole genome shotgun (WGS) entry which is preliminary data.</text>
</comment>
<protein>
    <submittedName>
        <fullName evidence="1">TIGR01459 family HAD-type hydrolase</fullName>
    </submittedName>
</protein>